<keyword evidence="3" id="KW-1185">Reference proteome</keyword>
<keyword evidence="1" id="KW-1133">Transmembrane helix</keyword>
<keyword evidence="1" id="KW-0812">Transmembrane</keyword>
<gene>
    <name evidence="2" type="ORF">RM697_12850</name>
</gene>
<organism evidence="2 3">
    <name type="scientific">Microcosmobacter mediterraneus</name>
    <dbReference type="NCBI Taxonomy" id="3075607"/>
    <lineage>
        <taxon>Bacteria</taxon>
        <taxon>Pseudomonadati</taxon>
        <taxon>Bacteroidota</taxon>
        <taxon>Flavobacteriia</taxon>
        <taxon>Flavobacteriales</taxon>
        <taxon>Flavobacteriaceae</taxon>
        <taxon>Microcosmobacter</taxon>
    </lineage>
</organism>
<proteinExistence type="predicted"/>
<dbReference type="Proteomes" id="UP001259492">
    <property type="component" value="Unassembled WGS sequence"/>
</dbReference>
<reference evidence="2 3" key="1">
    <citation type="submission" date="2023-09" db="EMBL/GenBank/DDBJ databases">
        <authorList>
            <person name="Rey-Velasco X."/>
        </authorList>
    </citation>
    <scope>NUCLEOTIDE SEQUENCE [LARGE SCALE GENOMIC DNA]</scope>
    <source>
        <strain evidence="2 3">W332</strain>
    </source>
</reference>
<protein>
    <submittedName>
        <fullName evidence="2">DUF6090 family protein</fullName>
    </submittedName>
</protein>
<feature type="transmembrane region" description="Helical" evidence="1">
    <location>
        <begin position="21"/>
        <end position="42"/>
    </location>
</feature>
<dbReference type="RefSeq" id="WP_311428307.1">
    <property type="nucleotide sequence ID" value="NZ_JAVRIA010000009.1"/>
</dbReference>
<name>A0ABU2YP07_9FLAO</name>
<keyword evidence="1" id="KW-0472">Membrane</keyword>
<accession>A0ABU2YP07</accession>
<comment type="caution">
    <text evidence="2">The sequence shown here is derived from an EMBL/GenBank/DDBJ whole genome shotgun (WGS) entry which is preliminary data.</text>
</comment>
<evidence type="ECO:0000313" key="3">
    <source>
        <dbReference type="Proteomes" id="UP001259492"/>
    </source>
</evidence>
<dbReference type="EMBL" id="JAVRIA010000009">
    <property type="protein sequence ID" value="MDT0559545.1"/>
    <property type="molecule type" value="Genomic_DNA"/>
</dbReference>
<evidence type="ECO:0000313" key="2">
    <source>
        <dbReference type="EMBL" id="MDT0559545.1"/>
    </source>
</evidence>
<sequence>MIKFFRKIRQKLLSEGKTGKYFKYAIGEIVLVVIGILIALALNNWSEKAKEIDFAVKEVENLSQNLYDTNLNNSEIFFLQIQDSVIQSLRNDDDSIYPNYTRWYDKNPFSNGRDLEYTMTENFDLVLNHEKSFPVKYNSVIKSIKYTKNIYKNTLPYLDKLTSIERRNNEILSNRFGWYDDYSPEALIKRHEYFVKDSLFQNRLFEYTQIFDGYASQVNRLRMLKAKIWLEVEILSPNKSLNGLNNGLNKMNLTKLSEVSCSEIFKENKLPSFIIWNLIYNSTKDTIQIATWNRKEPNGFIAPNSIEVISGRKNDGIKIFKNGQCAVKYNNLISGFVIIE</sequence>
<evidence type="ECO:0000256" key="1">
    <source>
        <dbReference type="SAM" id="Phobius"/>
    </source>
</evidence>
<dbReference type="Pfam" id="PF19578">
    <property type="entry name" value="DUF6090"/>
    <property type="match status" value="1"/>
</dbReference>
<dbReference type="InterPro" id="IPR045749">
    <property type="entry name" value="DUF6090"/>
</dbReference>